<evidence type="ECO:0000313" key="1">
    <source>
        <dbReference type="EMBL" id="BES94148.1"/>
    </source>
</evidence>
<accession>A0ABN7AQ97</accession>
<sequence length="70" mass="7918">MNSNVGINFFARSRTIRWMAIGDNNKGEPEIVKIVQMTCVVPEIFQRLGRYDSPLYGDLPTYSVVVKPGK</sequence>
<organism evidence="1 2">
    <name type="scientific">Nesidiocoris tenuis</name>
    <dbReference type="NCBI Taxonomy" id="355587"/>
    <lineage>
        <taxon>Eukaryota</taxon>
        <taxon>Metazoa</taxon>
        <taxon>Ecdysozoa</taxon>
        <taxon>Arthropoda</taxon>
        <taxon>Hexapoda</taxon>
        <taxon>Insecta</taxon>
        <taxon>Pterygota</taxon>
        <taxon>Neoptera</taxon>
        <taxon>Paraneoptera</taxon>
        <taxon>Hemiptera</taxon>
        <taxon>Heteroptera</taxon>
        <taxon>Panheteroptera</taxon>
        <taxon>Cimicomorpha</taxon>
        <taxon>Miridae</taxon>
        <taxon>Dicyphina</taxon>
        <taxon>Nesidiocoris</taxon>
    </lineage>
</organism>
<evidence type="ECO:0000313" key="2">
    <source>
        <dbReference type="Proteomes" id="UP001307889"/>
    </source>
</evidence>
<proteinExistence type="predicted"/>
<keyword evidence="2" id="KW-1185">Reference proteome</keyword>
<gene>
    <name evidence="1" type="ORF">NTJ_06959</name>
</gene>
<dbReference type="EMBL" id="AP028913">
    <property type="protein sequence ID" value="BES94148.1"/>
    <property type="molecule type" value="Genomic_DNA"/>
</dbReference>
<name>A0ABN7AQ97_9HEMI</name>
<reference evidence="1 2" key="1">
    <citation type="submission" date="2023-09" db="EMBL/GenBank/DDBJ databases">
        <title>Nesidiocoris tenuis whole genome shotgun sequence.</title>
        <authorList>
            <person name="Shibata T."/>
            <person name="Shimoda M."/>
            <person name="Kobayashi T."/>
            <person name="Uehara T."/>
        </authorList>
    </citation>
    <scope>NUCLEOTIDE SEQUENCE [LARGE SCALE GENOMIC DNA]</scope>
    <source>
        <strain evidence="1 2">Japan</strain>
    </source>
</reference>
<protein>
    <submittedName>
        <fullName evidence="1">Uncharacterized protein</fullName>
    </submittedName>
</protein>
<dbReference type="Proteomes" id="UP001307889">
    <property type="component" value="Chromosome 5"/>
</dbReference>